<gene>
    <name evidence="3" type="ORF">ODALV1_LOCUS30952</name>
</gene>
<proteinExistence type="predicted"/>
<feature type="transmembrane region" description="Helical" evidence="1">
    <location>
        <begin position="688"/>
        <end position="708"/>
    </location>
</feature>
<evidence type="ECO:0000256" key="2">
    <source>
        <dbReference type="SAM" id="SignalP"/>
    </source>
</evidence>
<feature type="transmembrane region" description="Helical" evidence="1">
    <location>
        <begin position="426"/>
        <end position="443"/>
    </location>
</feature>
<keyword evidence="2" id="KW-0732">Signal</keyword>
<dbReference type="Proteomes" id="UP001642540">
    <property type="component" value="Unassembled WGS sequence"/>
</dbReference>
<feature type="transmembrane region" description="Helical" evidence="1">
    <location>
        <begin position="399"/>
        <end position="419"/>
    </location>
</feature>
<feature type="signal peptide" evidence="2">
    <location>
        <begin position="1"/>
        <end position="21"/>
    </location>
</feature>
<name>A0ABP1S8C1_9HEXA</name>
<feature type="chain" id="PRO_5046064991" evidence="2">
    <location>
        <begin position="22"/>
        <end position="770"/>
    </location>
</feature>
<accession>A0ABP1S8C1</accession>
<evidence type="ECO:0000313" key="4">
    <source>
        <dbReference type="Proteomes" id="UP001642540"/>
    </source>
</evidence>
<evidence type="ECO:0000313" key="3">
    <source>
        <dbReference type="EMBL" id="CAL8146841.1"/>
    </source>
</evidence>
<dbReference type="Gene3D" id="1.10.287.70">
    <property type="match status" value="1"/>
</dbReference>
<sequence>MTTETIFQFLILLASIPGLQFQQLQSENAISLSKDLLMFEHCSVHLVNTAIFGKSPYNVEPLSIPLVRSTYYYKKSNHWATGVECNDEIYSLAPDQGFNFTPTSLPPRLTCQVEIYITPPSCSRFSIDSAVSWNEVVPESHFDFVNENLGSFSLEINRLGRFFILVSKALTSMALNSIFYVIDMKYGTYSEARITPGNAFLIPKPKPQVQFKTKLYFKIRRSFYNDGQEIESTFLVSRPGKPSSPSRYECLLRRYSPLFVANPTMLAFMEQFPDYSEWKLLCYTCYQNGDSSIPLGRSAIPGDLRGWTYKSKFPVEAALLQMIILPNSTIRIGTGFDEFLSQPRVVFPSPQLVISGGTETQQQMSFKQGYHFVTCSPHRHSMFTSVTSIIFLVQAFDGRSWFCILISCVGSGIAMLLILRHKKDKFALLNPTAVLVFAFNLLLDHHSGVLNKSKFIGGTWLFMVIILVCCYEGKTVQQIIAPPYIKPTTSFGQIFYNHFNIYSHNVDTLNESPHALNSILKNNIIDIDKEAGSLYRSNFEEYFVRGQDFHSYGFKQRIYETIMRPRNFEEAIAMHHSGYFVNILERCDNDAYIGDFDSAVNMYLELKRRLHGYQAIVFSTSFQEVSKSWLFYNIPLPVNKYEGKVRFFSQSGVADLWVNWNRKRFFSEMARNRRENELPAVVTMGGKILIIFCLYGILLLISILCYIVEIRRQIWGEIKWICRTFWGFGKRLRRECSICKRKKNSANSSENETSCIKVSQIFQVKSNTRR</sequence>
<protein>
    <submittedName>
        <fullName evidence="3">Uncharacterized protein</fullName>
    </submittedName>
</protein>
<keyword evidence="1" id="KW-1133">Transmembrane helix</keyword>
<dbReference type="EMBL" id="CAXLJM020000164">
    <property type="protein sequence ID" value="CAL8146841.1"/>
    <property type="molecule type" value="Genomic_DNA"/>
</dbReference>
<organism evidence="3 4">
    <name type="scientific">Orchesella dallaii</name>
    <dbReference type="NCBI Taxonomy" id="48710"/>
    <lineage>
        <taxon>Eukaryota</taxon>
        <taxon>Metazoa</taxon>
        <taxon>Ecdysozoa</taxon>
        <taxon>Arthropoda</taxon>
        <taxon>Hexapoda</taxon>
        <taxon>Collembola</taxon>
        <taxon>Entomobryomorpha</taxon>
        <taxon>Entomobryoidea</taxon>
        <taxon>Orchesellidae</taxon>
        <taxon>Orchesellinae</taxon>
        <taxon>Orchesella</taxon>
    </lineage>
</organism>
<evidence type="ECO:0000256" key="1">
    <source>
        <dbReference type="SAM" id="Phobius"/>
    </source>
</evidence>
<reference evidence="3 4" key="1">
    <citation type="submission" date="2024-08" db="EMBL/GenBank/DDBJ databases">
        <authorList>
            <person name="Cucini C."/>
            <person name="Frati F."/>
        </authorList>
    </citation>
    <scope>NUCLEOTIDE SEQUENCE [LARGE SCALE GENOMIC DNA]</scope>
</reference>
<keyword evidence="1" id="KW-0472">Membrane</keyword>
<comment type="caution">
    <text evidence="3">The sequence shown here is derived from an EMBL/GenBank/DDBJ whole genome shotgun (WGS) entry which is preliminary data.</text>
</comment>
<feature type="transmembrane region" description="Helical" evidence="1">
    <location>
        <begin position="455"/>
        <end position="471"/>
    </location>
</feature>
<keyword evidence="4" id="KW-1185">Reference proteome</keyword>
<keyword evidence="1" id="KW-0812">Transmembrane</keyword>